<accession>A0A177V6V1</accession>
<protein>
    <submittedName>
        <fullName evidence="1">Uncharacterized protein</fullName>
    </submittedName>
</protein>
<reference evidence="1" key="1">
    <citation type="submission" date="2016-04" db="EMBL/GenBank/DDBJ databases">
        <authorList>
            <person name="Nguyen H.D."/>
            <person name="Kesanakurti P."/>
            <person name="Cullis J."/>
            <person name="Levesque C.A."/>
            <person name="Hambleton S."/>
        </authorList>
    </citation>
    <scope>NUCLEOTIDE SEQUENCE</scope>
    <source>
        <strain evidence="1">DAOMC 238032</strain>
    </source>
</reference>
<dbReference type="EMBL" id="LWDD02000059">
    <property type="protein sequence ID" value="KAE8264560.1"/>
    <property type="molecule type" value="Genomic_DNA"/>
</dbReference>
<evidence type="ECO:0000313" key="1">
    <source>
        <dbReference type="EMBL" id="KAE8264560.1"/>
    </source>
</evidence>
<proteinExistence type="predicted"/>
<evidence type="ECO:0000313" key="2">
    <source>
        <dbReference type="Proteomes" id="UP000077671"/>
    </source>
</evidence>
<organism evidence="1 2">
    <name type="scientific">Tilletia caries</name>
    <name type="common">wheat bunt fungus</name>
    <dbReference type="NCBI Taxonomy" id="13290"/>
    <lineage>
        <taxon>Eukaryota</taxon>
        <taxon>Fungi</taxon>
        <taxon>Dikarya</taxon>
        <taxon>Basidiomycota</taxon>
        <taxon>Ustilaginomycotina</taxon>
        <taxon>Exobasidiomycetes</taxon>
        <taxon>Tilletiales</taxon>
        <taxon>Tilletiaceae</taxon>
        <taxon>Tilletia</taxon>
    </lineage>
</organism>
<sequence length="117" mass="10873">MKFTAGLVTLAILLASSNAAPVAVERDPLQLSAGLGSKALGTAASLKAGLAGVKGVVSTPLGGGSVGLALPRDPLTLSAGLGSKALGTAASLKAGLSGGKGTVSTPLGGGSIGLTLP</sequence>
<reference evidence="1" key="2">
    <citation type="journal article" date="2019" name="IMA Fungus">
        <title>Genome sequencing and comparison of five Tilletia species to identify candidate genes for the detection of regulated species infecting wheat.</title>
        <authorList>
            <person name="Nguyen H.D.T."/>
            <person name="Sultana T."/>
            <person name="Kesanakurti P."/>
            <person name="Hambleton S."/>
        </authorList>
    </citation>
    <scope>NUCLEOTIDE SEQUENCE</scope>
    <source>
        <strain evidence="1">DAOMC 238032</strain>
    </source>
</reference>
<gene>
    <name evidence="1" type="ORF">A4X03_0g860</name>
</gene>
<comment type="caution">
    <text evidence="1">The sequence shown here is derived from an EMBL/GenBank/DDBJ whole genome shotgun (WGS) entry which is preliminary data.</text>
</comment>
<dbReference type="AlphaFoldDB" id="A0A177V6V1"/>
<dbReference type="Proteomes" id="UP000077671">
    <property type="component" value="Unassembled WGS sequence"/>
</dbReference>
<name>A0A177V6V1_9BASI</name>